<feature type="region of interest" description="Disordered" evidence="1">
    <location>
        <begin position="1"/>
        <end position="34"/>
    </location>
</feature>
<dbReference type="RefSeq" id="XP_047738328.1">
    <property type="nucleotide sequence ID" value="XM_047882372.1"/>
</dbReference>
<feature type="region of interest" description="Disordered" evidence="1">
    <location>
        <begin position="146"/>
        <end position="225"/>
    </location>
</feature>
<feature type="non-terminal residue" evidence="3">
    <location>
        <position position="1"/>
    </location>
</feature>
<feature type="region of interest" description="Disordered" evidence="1">
    <location>
        <begin position="1203"/>
        <end position="1279"/>
    </location>
</feature>
<proteinExistence type="predicted"/>
<feature type="region of interest" description="Disordered" evidence="1">
    <location>
        <begin position="1380"/>
        <end position="1444"/>
    </location>
</feature>
<feature type="compositionally biased region" description="Polar residues" evidence="1">
    <location>
        <begin position="1243"/>
        <end position="1260"/>
    </location>
</feature>
<feature type="region of interest" description="Disordered" evidence="1">
    <location>
        <begin position="1500"/>
        <end position="1532"/>
    </location>
</feature>
<feature type="compositionally biased region" description="Polar residues" evidence="1">
    <location>
        <begin position="1318"/>
        <end position="1332"/>
    </location>
</feature>
<feature type="compositionally biased region" description="Basic and acidic residues" evidence="1">
    <location>
        <begin position="1"/>
        <end position="10"/>
    </location>
</feature>
<feature type="region of interest" description="Disordered" evidence="1">
    <location>
        <begin position="426"/>
        <end position="449"/>
    </location>
</feature>
<feature type="compositionally biased region" description="Basic and acidic residues" evidence="1">
    <location>
        <begin position="1334"/>
        <end position="1343"/>
    </location>
</feature>
<feature type="compositionally biased region" description="Polar residues" evidence="1">
    <location>
        <begin position="272"/>
        <end position="287"/>
    </location>
</feature>
<feature type="region of interest" description="Disordered" evidence="1">
    <location>
        <begin position="1150"/>
        <end position="1176"/>
    </location>
</feature>
<feature type="region of interest" description="Disordered" evidence="1">
    <location>
        <begin position="241"/>
        <end position="301"/>
    </location>
</feature>
<dbReference type="OrthoDB" id="10667069at2759"/>
<feature type="compositionally biased region" description="Polar residues" evidence="1">
    <location>
        <begin position="1203"/>
        <end position="1218"/>
    </location>
</feature>
<feature type="compositionally biased region" description="Basic and acidic residues" evidence="1">
    <location>
        <begin position="541"/>
        <end position="559"/>
    </location>
</feature>
<feature type="compositionally biased region" description="Polar residues" evidence="1">
    <location>
        <begin position="170"/>
        <end position="185"/>
    </location>
</feature>
<feature type="compositionally biased region" description="Polar residues" evidence="1">
    <location>
        <begin position="1501"/>
        <end position="1523"/>
    </location>
</feature>
<feature type="region of interest" description="Disordered" evidence="1">
    <location>
        <begin position="2049"/>
        <end position="2069"/>
    </location>
</feature>
<feature type="region of interest" description="Disordered" evidence="1">
    <location>
        <begin position="1316"/>
        <end position="1356"/>
    </location>
</feature>
<protein>
    <submittedName>
        <fullName evidence="3">Uncharacterized protein LOC125178501</fullName>
    </submittedName>
</protein>
<sequence>YDDIKAELEKSPQNYNENSNQSSMSDDKTATTLSTSQVNAACGDSDLRNLGSNSKTSSYNVDCGNNGEHEKLTYQKERVEDWTRDDGRMGGTENLASDPFGCHFVTNTCSSYFEERSLLAAQDRQAAAEMGIVVKAETDMINQTTTPKTESNVREQMGNPATPHDVTFFSEYSDNIQHQMKSQNKITERDSQQLQPPYQDTTMNKRTSMEQSLSSADRNKPSIRVNRCHQRCLGEPMEFQNNRHQQQQHQQRKQQHPQQHQQNAQQQHQQQASNAVCSNPYGNNFGKTESDPMLLSGSVDPNDSSNIFSDINFAKTDNNIPPLTFEDLNPIESISFDIGVTSLNTNILDLENKEENLISGALGLEVSSGYTALDFDAIKTDGETFPDAFGDSGSDDFLKLDIDSNQFSQPSVLIGNIMGRGPRIESKNIKSNLSGDEYGNQPIPNKNVSQDKKLYGTLESLTPANKTYQEQVLNVFAEDETSSSQNASNEGGRDIPRKSCNQGENSKLRNLLEKDLKEPTKENLKDSSNKKDLCNKKSRIDHRENHAAQHSESVKHHQAESSSCRQQLSDVQETINWFPNKQNQQMQPQQNQQQHQQDHQPTHQNLHQQQQRHHQQQNPQHQQQTNQQLKTQQQQQSQIVQFQDQHHDSGLDNPGQYTVKSNSSRHERHEKLLLEDEYPIVKEENDSSQVTSDNNQRECTRHNNPVTGFHLTSSQQQHQEVILNSKQLTKFDSKRGDKQTTIHEGNEMPDLRSHELQEWSNKRTGAGNFVQCNPQTLVHEEQCWSDAYQGKKPTKTELGWTPKLAETTAPYTNKSGKQSQLQSFREHITVARNSRENSYQQRQQEHIQARFTYQVHEDRKFEPQITLQESQRRAEQKGIGDLIVENHLDSNTSIHRQVGSDQRLNYTLSHYIPGVYSFPETCAVPQEATLCSPYNVMHMRPTVLGGAPFISNEVPQTLSREYYTACIPDRAIGTGLQIHSQKRTIYSQPIAPLQGSNSESTMIANYGGDEQDSRQNGMDKCTTNPVDQPDHFQVDGRSVTQLPNTYLDKNMNQFSLNKAVATNQDKKGYYASLTWQSSNQNVAQQLGKNSNVVDLYTQAQFLVNQRPSQKMNATMSRKNNVQADANQTYPSEAQGVGHQMNDQSHNFSQMSIHSRNDSKHHKRSKEKGISSTSDFFQGLTNPIENVQQEKFSNNLRNFNELTQRQNQDGYRQSNTDNYYHSKGSKREHREQEKNMSERLHSGTEMTLQSHSHTSNSSVANASDKTKSSDKSKHSQQGFSKLQQLDSILSSSSRHVTSSTSDSKCSSLEFSLETEFVGGSNQQTDSQADTQSRPNHRDYGDRPKTSTNLDTKTDQKHDLSELFGEEEYALPKHLPRLWVSNRQRHQADAHRKHRTNKQKKRTKDDKESFSGHHSNNLQQENSPNKERPPCEDGQERQNRTEGNEFCKRLETSKSFRFKNSRENNMSAGVSCSDYSKKDECEKAVQGSFSLSTSVKFPDALSSDDQINNGSQCGQAGRSTETGGTQCHLGGGNVESLRPKQQICEKKMSTESKNQSLNGNELHPPKSSDITVQQDGVGRITYSQDEPEMKDVTICAGSQNFSTINFEEYEMMQKCNTFSPSKETPGRTELQRKSPTAFSTATFEIQPSFTRKAGGVVQNSETSPCELETFVKCGDTLDSFLRHRNRVEENQQNSYQCNYQPGTDSTLNDMQKARNHQVPNVDQKPVLCLAQGQMGGAINASCFRRATIGNSSLRFDCVVKASSQESIPENVNAKVSQKYRMPLGGLQDRLSASLPEIPISTQTGLPIARIFCVAERANENLNPVSKNLTQQTFYTTHEQATATQNSNKLPENSYGCFISPTERKPIGTAFFHMPSSPAITPSPMSPMIYGAPSPMVQSPTSPMVYPLASSAYAYSPVSPKTSSMRSLPSPMVQSPLPYVQIITAVSGTTQPMSPMAHNSASHPKACACGYCKATCSPSRSSSVGQSIKSSYTRRLNSNQAVGVSTPVTDYEHQNNFQRRVGSYFHTAKLNRGDDPTLQVDTGGGGAFGIQRNSITSNDQNRSPSFGPGINMPSREIREVVMSRSSSFPSPKRLQHISAMASEVALDSTPSVNANLNPVGQNTIIKSAVVGKHR</sequence>
<feature type="compositionally biased region" description="Polar residues" evidence="1">
    <location>
        <begin position="702"/>
        <end position="716"/>
    </location>
</feature>
<feature type="compositionally biased region" description="Low complexity" evidence="1">
    <location>
        <begin position="256"/>
        <end position="271"/>
    </location>
</feature>
<feature type="compositionally biased region" description="Polar residues" evidence="1">
    <location>
        <begin position="1410"/>
        <end position="1421"/>
    </location>
</feature>
<feature type="region of interest" description="Disordered" evidence="1">
    <location>
        <begin position="1545"/>
        <end position="1569"/>
    </location>
</feature>
<evidence type="ECO:0000313" key="2">
    <source>
        <dbReference type="Proteomes" id="UP000694843"/>
    </source>
</evidence>
<feature type="region of interest" description="Disordered" evidence="1">
    <location>
        <begin position="478"/>
        <end position="568"/>
    </location>
</feature>
<accession>A0A979FNU9</accession>
<feature type="compositionally biased region" description="Basic and acidic residues" evidence="1">
    <location>
        <begin position="1422"/>
        <end position="1444"/>
    </location>
</feature>
<organism evidence="2 3">
    <name type="scientific">Hyalella azteca</name>
    <name type="common">Amphipod</name>
    <dbReference type="NCBI Taxonomy" id="294128"/>
    <lineage>
        <taxon>Eukaryota</taxon>
        <taxon>Metazoa</taxon>
        <taxon>Ecdysozoa</taxon>
        <taxon>Arthropoda</taxon>
        <taxon>Crustacea</taxon>
        <taxon>Multicrustacea</taxon>
        <taxon>Malacostraca</taxon>
        <taxon>Eumalacostraca</taxon>
        <taxon>Peracarida</taxon>
        <taxon>Amphipoda</taxon>
        <taxon>Senticaudata</taxon>
        <taxon>Talitrida</taxon>
        <taxon>Talitroidea</taxon>
        <taxon>Hyalellidae</taxon>
        <taxon>Hyalella</taxon>
    </lineage>
</organism>
<reference evidence="3" key="1">
    <citation type="submission" date="2025-08" db="UniProtKB">
        <authorList>
            <consortium name="RefSeq"/>
        </authorList>
    </citation>
    <scope>IDENTIFICATION</scope>
    <source>
        <tissue evidence="3">Whole organism</tissue>
    </source>
</reference>
<feature type="compositionally biased region" description="Low complexity" evidence="1">
    <location>
        <begin position="616"/>
        <end position="643"/>
    </location>
</feature>
<feature type="compositionally biased region" description="Low complexity" evidence="1">
    <location>
        <begin position="582"/>
        <end position="595"/>
    </location>
</feature>
<feature type="compositionally biased region" description="Polar residues" evidence="1">
    <location>
        <begin position="192"/>
        <end position="216"/>
    </location>
</feature>
<feature type="compositionally biased region" description="Basic and acidic residues" evidence="1">
    <location>
        <begin position="1227"/>
        <end position="1241"/>
    </location>
</feature>
<dbReference type="GeneID" id="125178501"/>
<evidence type="ECO:0000313" key="3">
    <source>
        <dbReference type="RefSeq" id="XP_047738328.1"/>
    </source>
</evidence>
<feature type="compositionally biased region" description="Basic and acidic residues" evidence="1">
    <location>
        <begin position="506"/>
        <end position="535"/>
    </location>
</feature>
<dbReference type="Proteomes" id="UP000694843">
    <property type="component" value="Unplaced"/>
</dbReference>
<keyword evidence="2" id="KW-1185">Reference proteome</keyword>
<feature type="compositionally biased region" description="Basic and acidic residues" evidence="1">
    <location>
        <begin position="664"/>
        <end position="685"/>
    </location>
</feature>
<evidence type="ECO:0000256" key="1">
    <source>
        <dbReference type="SAM" id="MobiDB-lite"/>
    </source>
</evidence>
<feature type="compositionally biased region" description="Basic and acidic residues" evidence="1">
    <location>
        <begin position="1263"/>
        <end position="1272"/>
    </location>
</feature>
<name>A0A979FNU9_HYAAZ</name>
<dbReference type="KEGG" id="hazt:125178501"/>
<feature type="compositionally biased region" description="Polar residues" evidence="1">
    <location>
        <begin position="2049"/>
        <end position="2061"/>
    </location>
</feature>
<gene>
    <name evidence="3" type="primary">LOC125178501</name>
</gene>
<feature type="compositionally biased region" description="Basic residues" evidence="1">
    <location>
        <begin position="1389"/>
        <end position="1400"/>
    </location>
</feature>
<feature type="region of interest" description="Disordered" evidence="1">
    <location>
        <begin position="582"/>
        <end position="716"/>
    </location>
</feature>
<feature type="compositionally biased region" description="Polar residues" evidence="1">
    <location>
        <begin position="11"/>
        <end position="34"/>
    </location>
</feature>